<dbReference type="InterPro" id="IPR015422">
    <property type="entry name" value="PyrdxlP-dep_Trfase_small"/>
</dbReference>
<keyword evidence="4" id="KW-0663">Pyridoxal phosphate</keyword>
<dbReference type="SUPFAM" id="SSF53383">
    <property type="entry name" value="PLP-dependent transferases"/>
    <property type="match status" value="1"/>
</dbReference>
<comment type="subunit">
    <text evidence="3">Homotetramer.</text>
</comment>
<accession>A0A369CI55</accession>
<dbReference type="FunFam" id="3.40.640.10:FF:000030">
    <property type="entry name" value="Low-specificity L-threonine aldolase"/>
    <property type="match status" value="1"/>
</dbReference>
<reference evidence="8 9" key="1">
    <citation type="submission" date="2018-07" db="EMBL/GenBank/DDBJ databases">
        <title>Genomic Encyclopedia of Type Strains, Phase IV (KMG-IV): sequencing the most valuable type-strain genomes for metagenomic binning, comparative biology and taxonomic classification.</title>
        <authorList>
            <person name="Goeker M."/>
        </authorList>
    </citation>
    <scope>NUCLEOTIDE SEQUENCE [LARGE SCALE GENOMIC DNA]</scope>
    <source>
        <strain evidence="8 9">DSM 26407</strain>
    </source>
</reference>
<dbReference type="GO" id="GO:0008732">
    <property type="term" value="F:L-allo-threonine aldolase activity"/>
    <property type="evidence" value="ECO:0007669"/>
    <property type="project" value="TreeGrafter"/>
</dbReference>
<evidence type="ECO:0000256" key="6">
    <source>
        <dbReference type="PIRSR" id="PIRSR017617-1"/>
    </source>
</evidence>
<dbReference type="InterPro" id="IPR015424">
    <property type="entry name" value="PyrdxlP-dep_Trfase"/>
</dbReference>
<dbReference type="EMBL" id="QPJY01000001">
    <property type="protein sequence ID" value="RCX33231.1"/>
    <property type="molecule type" value="Genomic_DNA"/>
</dbReference>
<dbReference type="PIRSF" id="PIRSF017617">
    <property type="entry name" value="Thr_aldolase"/>
    <property type="match status" value="1"/>
</dbReference>
<dbReference type="Pfam" id="PF01212">
    <property type="entry name" value="Beta_elim_lyase"/>
    <property type="match status" value="1"/>
</dbReference>
<evidence type="ECO:0000313" key="9">
    <source>
        <dbReference type="Proteomes" id="UP000252707"/>
    </source>
</evidence>
<dbReference type="PANTHER" id="PTHR48097:SF9">
    <property type="entry name" value="L-THREONINE ALDOLASE"/>
    <property type="match status" value="1"/>
</dbReference>
<dbReference type="NCBIfam" id="NF007825">
    <property type="entry name" value="PRK10534.1"/>
    <property type="match status" value="1"/>
</dbReference>
<keyword evidence="9" id="KW-1185">Reference proteome</keyword>
<dbReference type="OrthoDB" id="9774495at2"/>
<evidence type="ECO:0000313" key="8">
    <source>
        <dbReference type="EMBL" id="RCX33231.1"/>
    </source>
</evidence>
<sequence length="344" mass="35718">MPTVDLRSDTVTRPTAAMREAMARAEVGDDVMGEDPTVNGLQEAVAALLGKEAALFMPSGTMANQVAVRTHTEPGDEIILEGTAHIYIYEGGGFAALSGVSVCCAPGERGLLTPAAVAAAIRAPGSLSHFPVTRLLCLENSANRGGGTVYTPARTRALAVVAREHGLALHLDGARLLNAAVAQGVDPAELAEPFDSVSVCLSKGLGCPVGSLLAGSRAFIERAHRFRKQFGGGMRQAGILAAAGLHALERHVDRLADDHRRARRLAEALARLPGLEVDLEAVQTNMVYIGLPAGADNAAWLAELKARGVLAGAVKPGLLRAVTHLDVDDAGIDAAIDAFTALAR</sequence>
<gene>
    <name evidence="8" type="ORF">DFQ59_101532</name>
</gene>
<protein>
    <submittedName>
        <fullName evidence="8">L-threonine aldolase</fullName>
    </submittedName>
</protein>
<organism evidence="8 9">
    <name type="scientific">Thioalbus denitrificans</name>
    <dbReference type="NCBI Taxonomy" id="547122"/>
    <lineage>
        <taxon>Bacteria</taxon>
        <taxon>Pseudomonadati</taxon>
        <taxon>Pseudomonadota</taxon>
        <taxon>Gammaproteobacteria</taxon>
        <taxon>Chromatiales</taxon>
        <taxon>Ectothiorhodospiraceae</taxon>
        <taxon>Thioalbus</taxon>
    </lineage>
</organism>
<comment type="cofactor">
    <cofactor evidence="1">
        <name>pyridoxal 5'-phosphate</name>
        <dbReference type="ChEBI" id="CHEBI:597326"/>
    </cofactor>
</comment>
<dbReference type="InterPro" id="IPR001597">
    <property type="entry name" value="ArAA_b-elim_lyase/Thr_aldolase"/>
</dbReference>
<dbReference type="FunFam" id="3.90.1150.10:FF:000041">
    <property type="entry name" value="Low-specificity L-threonine aldolase"/>
    <property type="match status" value="1"/>
</dbReference>
<dbReference type="GO" id="GO:0005829">
    <property type="term" value="C:cytosol"/>
    <property type="evidence" value="ECO:0007669"/>
    <property type="project" value="TreeGrafter"/>
</dbReference>
<dbReference type="Proteomes" id="UP000252707">
    <property type="component" value="Unassembled WGS sequence"/>
</dbReference>
<evidence type="ECO:0000256" key="5">
    <source>
        <dbReference type="ARBA" id="ARBA00023239"/>
    </source>
</evidence>
<dbReference type="GO" id="GO:0006545">
    <property type="term" value="P:glycine biosynthetic process"/>
    <property type="evidence" value="ECO:0007669"/>
    <property type="project" value="TreeGrafter"/>
</dbReference>
<comment type="caution">
    <text evidence="8">The sequence shown here is derived from an EMBL/GenBank/DDBJ whole genome shotgun (WGS) entry which is preliminary data.</text>
</comment>
<dbReference type="PANTHER" id="PTHR48097">
    <property type="entry name" value="L-THREONINE ALDOLASE-RELATED"/>
    <property type="match status" value="1"/>
</dbReference>
<feature type="modified residue" description="N6-(pyridoxal phosphate)lysine" evidence="6">
    <location>
        <position position="203"/>
    </location>
</feature>
<feature type="domain" description="Aromatic amino acid beta-eliminating lyase/threonine aldolase" evidence="7">
    <location>
        <begin position="5"/>
        <end position="289"/>
    </location>
</feature>
<dbReference type="Gene3D" id="3.40.640.10">
    <property type="entry name" value="Type I PLP-dependent aspartate aminotransferase-like (Major domain)"/>
    <property type="match status" value="1"/>
</dbReference>
<keyword evidence="5" id="KW-0456">Lyase</keyword>
<dbReference type="GO" id="GO:0006567">
    <property type="term" value="P:L-threonine catabolic process"/>
    <property type="evidence" value="ECO:0007669"/>
    <property type="project" value="TreeGrafter"/>
</dbReference>
<dbReference type="AlphaFoldDB" id="A0A369CI55"/>
<evidence type="ECO:0000256" key="3">
    <source>
        <dbReference type="ARBA" id="ARBA00011881"/>
    </source>
</evidence>
<dbReference type="RefSeq" id="WP_114278096.1">
    <property type="nucleotide sequence ID" value="NZ_QPJY01000001.1"/>
</dbReference>
<evidence type="ECO:0000256" key="2">
    <source>
        <dbReference type="ARBA" id="ARBA00006966"/>
    </source>
</evidence>
<dbReference type="Gene3D" id="3.90.1150.10">
    <property type="entry name" value="Aspartate Aminotransferase, domain 1"/>
    <property type="match status" value="1"/>
</dbReference>
<evidence type="ECO:0000256" key="4">
    <source>
        <dbReference type="ARBA" id="ARBA00022898"/>
    </source>
</evidence>
<dbReference type="InterPro" id="IPR015421">
    <property type="entry name" value="PyrdxlP-dep_Trfase_major"/>
</dbReference>
<dbReference type="NCBIfam" id="NF041359">
    <property type="entry name" value="GntG_guanitoxin"/>
    <property type="match status" value="1"/>
</dbReference>
<comment type="similarity">
    <text evidence="2">Belongs to the threonine aldolase family.</text>
</comment>
<evidence type="ECO:0000256" key="1">
    <source>
        <dbReference type="ARBA" id="ARBA00001933"/>
    </source>
</evidence>
<evidence type="ECO:0000259" key="7">
    <source>
        <dbReference type="Pfam" id="PF01212"/>
    </source>
</evidence>
<dbReference type="InterPro" id="IPR023603">
    <property type="entry name" value="Low_specificity_L-TA-like"/>
</dbReference>
<proteinExistence type="inferred from homology"/>
<name>A0A369CI55_9GAMM</name>